<sequence length="343" mass="38741">MEEEDPGRISFYRVAVKIDGVEARLYKANVKLRLCGQNIFPQCLRVIWVTDGFKDQTHKASSLPTDMRYRSHSLLRARHAPKKPLCSYVVETSRGVIVLGTTDSKDGFTLVTSRFDVCVGRQEASGTTIDGQRAVRIENWWYYRNFPPGWIDIPHLTPDATIGFITFEFRPLYGHENLSWREKWESSLSRKICLHNDWISFWWEGFSNISFPLSRVAGNPTAIQRTAAVAAGRFTHYPRPATTTPPSTTTGHHATLTPPEAEHNIDGVVTDETADDVLATTPGRTPEEAHGEEFSIPTDNSLTLVPVASKSYAEELLREASAVFIREKLRMLNNVDELWSYSP</sequence>
<protein>
    <submittedName>
        <fullName evidence="1">Uncharacterized protein</fullName>
    </submittedName>
</protein>
<dbReference type="Proteomes" id="UP001313282">
    <property type="component" value="Unassembled WGS sequence"/>
</dbReference>
<dbReference type="AlphaFoldDB" id="A0AAN8MJC6"/>
<proteinExistence type="predicted"/>
<organism evidence="1 2">
    <name type="scientific">Orbilia javanica</name>
    <dbReference type="NCBI Taxonomy" id="47235"/>
    <lineage>
        <taxon>Eukaryota</taxon>
        <taxon>Fungi</taxon>
        <taxon>Dikarya</taxon>
        <taxon>Ascomycota</taxon>
        <taxon>Pezizomycotina</taxon>
        <taxon>Orbiliomycetes</taxon>
        <taxon>Orbiliales</taxon>
        <taxon>Orbiliaceae</taxon>
        <taxon>Orbilia</taxon>
    </lineage>
</organism>
<comment type="caution">
    <text evidence="1">The sequence shown here is derived from an EMBL/GenBank/DDBJ whole genome shotgun (WGS) entry which is preliminary data.</text>
</comment>
<keyword evidence="2" id="KW-1185">Reference proteome</keyword>
<gene>
    <name evidence="1" type="ORF">TWF718_002704</name>
</gene>
<accession>A0AAN8MJC6</accession>
<dbReference type="EMBL" id="JAVHNR010000010">
    <property type="protein sequence ID" value="KAK6332171.1"/>
    <property type="molecule type" value="Genomic_DNA"/>
</dbReference>
<reference evidence="1 2" key="1">
    <citation type="submission" date="2019-10" db="EMBL/GenBank/DDBJ databases">
        <authorList>
            <person name="Palmer J.M."/>
        </authorList>
    </citation>
    <scope>NUCLEOTIDE SEQUENCE [LARGE SCALE GENOMIC DNA]</scope>
    <source>
        <strain evidence="1 2">TWF718</strain>
    </source>
</reference>
<name>A0AAN8MJC6_9PEZI</name>
<evidence type="ECO:0000313" key="1">
    <source>
        <dbReference type="EMBL" id="KAK6332171.1"/>
    </source>
</evidence>
<evidence type="ECO:0000313" key="2">
    <source>
        <dbReference type="Proteomes" id="UP001313282"/>
    </source>
</evidence>